<evidence type="ECO:0000256" key="1">
    <source>
        <dbReference type="SAM" id="SignalP"/>
    </source>
</evidence>
<dbReference type="SUPFAM" id="SSF103515">
    <property type="entry name" value="Autotransporter"/>
    <property type="match status" value="1"/>
</dbReference>
<dbReference type="Gene3D" id="2.40.128.130">
    <property type="entry name" value="Autotransporter beta-domain"/>
    <property type="match status" value="1"/>
</dbReference>
<feature type="chain" id="PRO_5022946475" evidence="1">
    <location>
        <begin position="34"/>
        <end position="1183"/>
    </location>
</feature>
<gene>
    <name evidence="3" type="ORF">PCE31107_03366</name>
</gene>
<dbReference type="InterPro" id="IPR036709">
    <property type="entry name" value="Autotransporte_beta_dom_sf"/>
</dbReference>
<evidence type="ECO:0000259" key="2">
    <source>
        <dbReference type="PROSITE" id="PS51208"/>
    </source>
</evidence>
<dbReference type="GO" id="GO:0008233">
    <property type="term" value="F:peptidase activity"/>
    <property type="evidence" value="ECO:0007669"/>
    <property type="project" value="UniProtKB-KW"/>
</dbReference>
<feature type="signal peptide" evidence="1">
    <location>
        <begin position="1"/>
        <end position="33"/>
    </location>
</feature>
<dbReference type="Proteomes" id="UP000396788">
    <property type="component" value="Unassembled WGS sequence"/>
</dbReference>
<protein>
    <submittedName>
        <fullName evidence="3">Extracellular serine protease</fullName>
        <ecNumber evidence="3">3.4.21.-</ecNumber>
    </submittedName>
</protein>
<keyword evidence="3" id="KW-0645">Protease</keyword>
<accession>A0A5E4WNA3</accession>
<keyword evidence="1" id="KW-0732">Signal</keyword>
<evidence type="ECO:0000313" key="3">
    <source>
        <dbReference type="EMBL" id="VVE25299.1"/>
    </source>
</evidence>
<name>A0A5E4WNA3_9BURK</name>
<dbReference type="Pfam" id="PF03797">
    <property type="entry name" value="Autotransporter"/>
    <property type="match status" value="1"/>
</dbReference>
<dbReference type="AlphaFoldDB" id="A0A5E4WNA3"/>
<dbReference type="RefSeq" id="WP_174966697.1">
    <property type="nucleotide sequence ID" value="NZ_CABPRY010000008.1"/>
</dbReference>
<keyword evidence="3" id="KW-0378">Hydrolase</keyword>
<dbReference type="SMART" id="SM00869">
    <property type="entry name" value="Autotransporter"/>
    <property type="match status" value="1"/>
</dbReference>
<evidence type="ECO:0000313" key="4">
    <source>
        <dbReference type="Proteomes" id="UP000396788"/>
    </source>
</evidence>
<dbReference type="GO" id="GO:0006508">
    <property type="term" value="P:proteolysis"/>
    <property type="evidence" value="ECO:0007669"/>
    <property type="project" value="UniProtKB-KW"/>
</dbReference>
<dbReference type="InterPro" id="IPR005546">
    <property type="entry name" value="Autotransporte_beta"/>
</dbReference>
<proteinExistence type="predicted"/>
<sequence length="1183" mass="120903">MQKNHPKSSALRQTKICMAVAAVVTAAALPAYAVAQSEPAQWQKEQTARLKEIETSANAVASDLQKAIATQKFAKRMAEQMEAAIDVMDSEGKRGDRGLALEFVSASVGSILAKTDDASISSDGVAKKAELAALKTKIDGARQATRVAQAEAYDALEAEIRKHVAFAKVSADAVTPLQRSADLWALKNARVQGATTEAALTALKNTRQLDATTPNAETHGARLTWHDKHLTNFMAADAATDTHAAMMADTTLEITSAAGKSSDAIHGLTGATRDVGTLYVAEGADHDVLVAGKALTVHRAIEGAGDLSISVGAGGTLSFAEQAANQTGGIKADNVTLSATGAGGKIQFNEGTSAGSATIALNDGGELTFGKNANAGNSKITVGMEVTDGDVTAALKADPKSQLAAVAAGKLTVSEASTGDATVLNFGVASFDKSKLENLALMNAGKTTIINQSEGGNAEVVNLEGAALDIVDTKLENMKLTNAGDVTMSGATLAGGATIHLAGGALDVSGIELPGAEPSDPAIKSVTIGSLAGRGDVIAGETTIRLGALNQDDVFDGRILSVKAKVKVDAGDEATDGAETTVATQGTNEKPLALAAAALSEPADQTAPQPIDLQVVKVGSGNLTLTNDQSAIKRMEIEAGTLTAAHANALGAGTLSIAKTGTVALSTDVSGVTHVKNAGALHLDTNKLTVQTYSSEAGAKIKSRVEKVEGEIVGGQIHVTQIGDFSNTKLEVAVADDIEVSDLLGNFQVVTSEEDAAVLGGEVTVGSITGGKQPEPTTKDPKDPAIEPGIETKITEKNLVKFLAADGGYSANEQAVLASVDGVALGDLASGKIGGKVLSAMALQTAGSDEQRRSARLLSGESLVNNATAAQGSATSFQRGMQTRMIAGGSMFDDTTANGAMASDNGIAGWASFKGGNASQRGDGMSFEVKGLDGAIGIDKRVAQNTLVGASVGLGNQESKAKGMPGESKVNSVSVGLYGSHLAATNWFVNGGVSYTNHSVKTDRTVAARNASARLSGKTSGQTFGMFGEVGKRFGVSGVNIDPSVGVRVASTRLNAFDETNRDGQGTDGLKVGSQSQTSTRGVVGVRLWSEVASIAGGKVAPSLRLSYEHEFGNTQSSLTNAIYGAPSQFTVKGPKLGRDIFTADLGVDMQIKKQLEVRLGGNVSVRKGESALGGGISAKYRF</sequence>
<reference evidence="3 4" key="1">
    <citation type="submission" date="2019-08" db="EMBL/GenBank/DDBJ databases">
        <authorList>
            <person name="Peeters C."/>
        </authorList>
    </citation>
    <scope>NUCLEOTIDE SEQUENCE [LARGE SCALE GENOMIC DNA]</scope>
    <source>
        <strain evidence="3 4">LMG 31107</strain>
    </source>
</reference>
<dbReference type="EMBL" id="CABPRY010000008">
    <property type="protein sequence ID" value="VVE25299.1"/>
    <property type="molecule type" value="Genomic_DNA"/>
</dbReference>
<dbReference type="EC" id="3.4.21.-" evidence="3"/>
<dbReference type="PROSITE" id="PS51208">
    <property type="entry name" value="AUTOTRANSPORTER"/>
    <property type="match status" value="1"/>
</dbReference>
<feature type="domain" description="Autotransporter" evidence="2">
    <location>
        <begin position="902"/>
        <end position="1183"/>
    </location>
</feature>
<organism evidence="3 4">
    <name type="scientific">Pandoraea cepalis</name>
    <dbReference type="NCBI Taxonomy" id="2508294"/>
    <lineage>
        <taxon>Bacteria</taxon>
        <taxon>Pseudomonadati</taxon>
        <taxon>Pseudomonadota</taxon>
        <taxon>Betaproteobacteria</taxon>
        <taxon>Burkholderiales</taxon>
        <taxon>Burkholderiaceae</taxon>
        <taxon>Pandoraea</taxon>
    </lineage>
</organism>